<proteinExistence type="predicted"/>
<dbReference type="RefSeq" id="XP_008879338.1">
    <property type="nucleotide sequence ID" value="XM_008881116.1"/>
</dbReference>
<dbReference type="VEuPathDB" id="FungiDB:H310_13566"/>
<evidence type="ECO:0000313" key="1">
    <source>
        <dbReference type="EMBL" id="ETV92041.1"/>
    </source>
</evidence>
<accession>A0A024TEM4</accession>
<dbReference type="EMBL" id="KI914004">
    <property type="protein sequence ID" value="ETV92041.1"/>
    <property type="molecule type" value="Genomic_DNA"/>
</dbReference>
<gene>
    <name evidence="1" type="ORF">H310_13566</name>
</gene>
<name>A0A024TEM4_9STRA</name>
<organism evidence="1">
    <name type="scientific">Aphanomyces invadans</name>
    <dbReference type="NCBI Taxonomy" id="157072"/>
    <lineage>
        <taxon>Eukaryota</taxon>
        <taxon>Sar</taxon>
        <taxon>Stramenopiles</taxon>
        <taxon>Oomycota</taxon>
        <taxon>Saprolegniomycetes</taxon>
        <taxon>Saprolegniales</taxon>
        <taxon>Verrucalvaceae</taxon>
        <taxon>Aphanomyces</taxon>
    </lineage>
</organism>
<dbReference type="GeneID" id="20090616"/>
<reference evidence="1" key="1">
    <citation type="submission" date="2013-12" db="EMBL/GenBank/DDBJ databases">
        <title>The Genome Sequence of Aphanomyces invadans NJM9701.</title>
        <authorList>
            <consortium name="The Broad Institute Genomics Platform"/>
            <person name="Russ C."/>
            <person name="Tyler B."/>
            <person name="van West P."/>
            <person name="Dieguez-Uribeondo J."/>
            <person name="Young S.K."/>
            <person name="Zeng Q."/>
            <person name="Gargeya S."/>
            <person name="Fitzgerald M."/>
            <person name="Abouelleil A."/>
            <person name="Alvarado L."/>
            <person name="Chapman S.B."/>
            <person name="Gainer-Dewar J."/>
            <person name="Goldberg J."/>
            <person name="Griggs A."/>
            <person name="Gujja S."/>
            <person name="Hansen M."/>
            <person name="Howarth C."/>
            <person name="Imamovic A."/>
            <person name="Ireland A."/>
            <person name="Larimer J."/>
            <person name="McCowan C."/>
            <person name="Murphy C."/>
            <person name="Pearson M."/>
            <person name="Poon T.W."/>
            <person name="Priest M."/>
            <person name="Roberts A."/>
            <person name="Saif S."/>
            <person name="Shea T."/>
            <person name="Sykes S."/>
            <person name="Wortman J."/>
            <person name="Nusbaum C."/>
            <person name="Birren B."/>
        </authorList>
    </citation>
    <scope>NUCLEOTIDE SEQUENCE [LARGE SCALE GENOMIC DNA]</scope>
    <source>
        <strain evidence="1">NJM9701</strain>
    </source>
</reference>
<dbReference type="AlphaFoldDB" id="A0A024TEM4"/>
<sequence length="134" mass="14294">MEGFGGGLLSLSKHNVSAWVDTSDSGLNITAGRPVVEALGYSTEDLLKTASATQDAYDLGELSVLDFEGDLDDFEEDDVPAIDGNPKLAVRRILEQKVQEAECKGFLNPVLFGCMTYSGNSKKSSGCSSRTILP</sequence>
<protein>
    <submittedName>
        <fullName evidence="1">Uncharacterized protein</fullName>
    </submittedName>
</protein>